<proteinExistence type="predicted"/>
<dbReference type="AlphaFoldDB" id="A0A9P9BL11"/>
<protein>
    <submittedName>
        <fullName evidence="1">Uncharacterized protein</fullName>
    </submittedName>
</protein>
<sequence length="51" mass="5393">MPGTVPTPVPSHLSPCRPVRPCRQDRAGALAAMEAHLLPPSRCLSLALCFA</sequence>
<organism evidence="1 2">
    <name type="scientific">Microdochium trichocladiopsis</name>
    <dbReference type="NCBI Taxonomy" id="1682393"/>
    <lineage>
        <taxon>Eukaryota</taxon>
        <taxon>Fungi</taxon>
        <taxon>Dikarya</taxon>
        <taxon>Ascomycota</taxon>
        <taxon>Pezizomycotina</taxon>
        <taxon>Sordariomycetes</taxon>
        <taxon>Xylariomycetidae</taxon>
        <taxon>Xylariales</taxon>
        <taxon>Microdochiaceae</taxon>
        <taxon>Microdochium</taxon>
    </lineage>
</organism>
<dbReference type="Proteomes" id="UP000756346">
    <property type="component" value="Unassembled WGS sequence"/>
</dbReference>
<dbReference type="RefSeq" id="XP_046007393.1">
    <property type="nucleotide sequence ID" value="XM_046155288.1"/>
</dbReference>
<evidence type="ECO:0000313" key="1">
    <source>
        <dbReference type="EMBL" id="KAH7021192.1"/>
    </source>
</evidence>
<gene>
    <name evidence="1" type="ORF">B0I36DRAFT_333971</name>
</gene>
<dbReference type="GeneID" id="70184834"/>
<dbReference type="EMBL" id="JAGTJQ010000010">
    <property type="protein sequence ID" value="KAH7021192.1"/>
    <property type="molecule type" value="Genomic_DNA"/>
</dbReference>
<evidence type="ECO:0000313" key="2">
    <source>
        <dbReference type="Proteomes" id="UP000756346"/>
    </source>
</evidence>
<accession>A0A9P9BL11</accession>
<keyword evidence="2" id="KW-1185">Reference proteome</keyword>
<reference evidence="1" key="1">
    <citation type="journal article" date="2021" name="Nat. Commun.">
        <title>Genetic determinants of endophytism in the Arabidopsis root mycobiome.</title>
        <authorList>
            <person name="Mesny F."/>
            <person name="Miyauchi S."/>
            <person name="Thiergart T."/>
            <person name="Pickel B."/>
            <person name="Atanasova L."/>
            <person name="Karlsson M."/>
            <person name="Huettel B."/>
            <person name="Barry K.W."/>
            <person name="Haridas S."/>
            <person name="Chen C."/>
            <person name="Bauer D."/>
            <person name="Andreopoulos W."/>
            <person name="Pangilinan J."/>
            <person name="LaButti K."/>
            <person name="Riley R."/>
            <person name="Lipzen A."/>
            <person name="Clum A."/>
            <person name="Drula E."/>
            <person name="Henrissat B."/>
            <person name="Kohler A."/>
            <person name="Grigoriev I.V."/>
            <person name="Martin F.M."/>
            <person name="Hacquard S."/>
        </authorList>
    </citation>
    <scope>NUCLEOTIDE SEQUENCE</scope>
    <source>
        <strain evidence="1">MPI-CAGE-CH-0230</strain>
    </source>
</reference>
<name>A0A9P9BL11_9PEZI</name>
<comment type="caution">
    <text evidence="1">The sequence shown here is derived from an EMBL/GenBank/DDBJ whole genome shotgun (WGS) entry which is preliminary data.</text>
</comment>